<reference evidence="2" key="1">
    <citation type="journal article" date="2019" name="Int. J. Syst. Evol. Microbiol.">
        <title>The Global Catalogue of Microorganisms (GCM) 10K type strain sequencing project: providing services to taxonomists for standard genome sequencing and annotation.</title>
        <authorList>
            <consortium name="The Broad Institute Genomics Platform"/>
            <consortium name="The Broad Institute Genome Sequencing Center for Infectious Disease"/>
            <person name="Wu L."/>
            <person name="Ma J."/>
        </authorList>
    </citation>
    <scope>NUCLEOTIDE SEQUENCE [LARGE SCALE GENOMIC DNA]</scope>
    <source>
        <strain evidence="2">CCUG 54522</strain>
    </source>
</reference>
<dbReference type="Pfam" id="PF21853">
    <property type="entry name" value="DUF6912"/>
    <property type="match status" value="1"/>
</dbReference>
<gene>
    <name evidence="1" type="ORF">ACFPYL_22615</name>
</gene>
<evidence type="ECO:0000313" key="1">
    <source>
        <dbReference type="EMBL" id="MFC6045893.1"/>
    </source>
</evidence>
<evidence type="ECO:0000313" key="2">
    <source>
        <dbReference type="Proteomes" id="UP001596135"/>
    </source>
</evidence>
<name>A0ABW1LQY5_9ACTN</name>
<accession>A0ABW1LQY5</accession>
<keyword evidence="2" id="KW-1185">Reference proteome</keyword>
<proteinExistence type="predicted"/>
<protein>
    <submittedName>
        <fullName evidence="1">DUF6912 family protein</fullName>
    </submittedName>
</protein>
<sequence length="120" mass="12750">MTRVYLPLSLALLADLHASGELTVTDDAVVAPDDSEEGEYAALMTAADASAAMLTGPGRRVVVVAELDKEPETGWTVPLKRLVAVHADTEDRPADADPDEDLGWYGVQEIPALLGSHEPE</sequence>
<dbReference type="EMBL" id="JBHSRJ010000009">
    <property type="protein sequence ID" value="MFC6045893.1"/>
    <property type="molecule type" value="Genomic_DNA"/>
</dbReference>
<dbReference type="InterPro" id="IPR054206">
    <property type="entry name" value="DUF6912"/>
</dbReference>
<comment type="caution">
    <text evidence="1">The sequence shown here is derived from an EMBL/GenBank/DDBJ whole genome shotgun (WGS) entry which is preliminary data.</text>
</comment>
<dbReference type="RefSeq" id="WP_379159913.1">
    <property type="nucleotide sequence ID" value="NZ_JBHSRJ010000009.1"/>
</dbReference>
<dbReference type="Proteomes" id="UP001596135">
    <property type="component" value="Unassembled WGS sequence"/>
</dbReference>
<organism evidence="1 2">
    <name type="scientific">Nocardioides hankookensis</name>
    <dbReference type="NCBI Taxonomy" id="443157"/>
    <lineage>
        <taxon>Bacteria</taxon>
        <taxon>Bacillati</taxon>
        <taxon>Actinomycetota</taxon>
        <taxon>Actinomycetes</taxon>
        <taxon>Propionibacteriales</taxon>
        <taxon>Nocardioidaceae</taxon>
        <taxon>Nocardioides</taxon>
    </lineage>
</organism>